<dbReference type="Proteomes" id="UP000245956">
    <property type="component" value="Unassembled WGS sequence"/>
</dbReference>
<dbReference type="GO" id="GO:0043386">
    <property type="term" value="P:mycotoxin biosynthetic process"/>
    <property type="evidence" value="ECO:0007669"/>
    <property type="project" value="InterPro"/>
</dbReference>
<evidence type="ECO:0000256" key="3">
    <source>
        <dbReference type="SAM" id="Phobius"/>
    </source>
</evidence>
<evidence type="ECO:0000313" key="4">
    <source>
        <dbReference type="EMBL" id="PWI73156.1"/>
    </source>
</evidence>
<evidence type="ECO:0000256" key="1">
    <source>
        <dbReference type="ARBA" id="ARBA00004685"/>
    </source>
</evidence>
<comment type="similarity">
    <text evidence="2">Belongs to the ustYa family.</text>
</comment>
<gene>
    <name evidence="4" type="ORF">PCL_10171</name>
</gene>
<name>A0A2U3EF67_PURLI</name>
<proteinExistence type="inferred from homology"/>
<comment type="pathway">
    <text evidence="1">Mycotoxin biosynthesis.</text>
</comment>
<protein>
    <recommendedName>
        <fullName evidence="6">Tat pathway signal sequence</fullName>
    </recommendedName>
</protein>
<evidence type="ECO:0000256" key="2">
    <source>
        <dbReference type="ARBA" id="ARBA00035112"/>
    </source>
</evidence>
<reference evidence="4 5" key="1">
    <citation type="journal article" date="2016" name="Front. Microbiol.">
        <title>Genome and transcriptome sequences reveal the specific parasitism of the nematophagous Purpureocillium lilacinum 36-1.</title>
        <authorList>
            <person name="Xie J."/>
            <person name="Li S."/>
            <person name="Mo C."/>
            <person name="Xiao X."/>
            <person name="Peng D."/>
            <person name="Wang G."/>
            <person name="Xiao Y."/>
        </authorList>
    </citation>
    <scope>NUCLEOTIDE SEQUENCE [LARGE SCALE GENOMIC DNA]</scope>
    <source>
        <strain evidence="4 5">36-1</strain>
    </source>
</reference>
<dbReference type="InterPro" id="IPR021765">
    <property type="entry name" value="UstYa-like"/>
</dbReference>
<dbReference type="AlphaFoldDB" id="A0A2U3EF67"/>
<dbReference type="Pfam" id="PF11807">
    <property type="entry name" value="UstYa"/>
    <property type="match status" value="1"/>
</dbReference>
<feature type="transmembrane region" description="Helical" evidence="3">
    <location>
        <begin position="56"/>
        <end position="76"/>
    </location>
</feature>
<organism evidence="4 5">
    <name type="scientific">Purpureocillium lilacinum</name>
    <name type="common">Paecilomyces lilacinus</name>
    <dbReference type="NCBI Taxonomy" id="33203"/>
    <lineage>
        <taxon>Eukaryota</taxon>
        <taxon>Fungi</taxon>
        <taxon>Dikarya</taxon>
        <taxon>Ascomycota</taxon>
        <taxon>Pezizomycotina</taxon>
        <taxon>Sordariomycetes</taxon>
        <taxon>Hypocreomycetidae</taxon>
        <taxon>Hypocreales</taxon>
        <taxon>Ophiocordycipitaceae</taxon>
        <taxon>Purpureocillium</taxon>
    </lineage>
</organism>
<sequence length="276" mass="32174">MKYSKIYSHESDTDVISDPRTPYGRLNDRLSALFETSWSNLAQQVNAYGIRDGMKVLALSVMCVLAFFSGFLAHYLQTTDRKAFFDTAWPSARDGLVFETREFNPHFSGPPSPYMGEPNADIDARWYKLSGIRNFGVDSTILQSINRSRGAVQFKDTGLYQVGMEVFHQLHCLNYIRMYTYMDHYGATDFDMVGETLEERRHHKDHCIENLRQRLMCSPDLNVYSHHWVNRHKGVWVNLFTSHRCANWDHFERWAMENVAHTDPPFTRPEGAEVWD</sequence>
<accession>A0A2U3EF67</accession>
<dbReference type="PANTHER" id="PTHR33365:SF4">
    <property type="entry name" value="CYCLOCHLOROTINE BIOSYNTHESIS PROTEIN O"/>
    <property type="match status" value="1"/>
</dbReference>
<keyword evidence="3" id="KW-1133">Transmembrane helix</keyword>
<keyword evidence="3" id="KW-0812">Transmembrane</keyword>
<dbReference type="EMBL" id="LCWV01000005">
    <property type="protein sequence ID" value="PWI73156.1"/>
    <property type="molecule type" value="Genomic_DNA"/>
</dbReference>
<evidence type="ECO:0008006" key="6">
    <source>
        <dbReference type="Google" id="ProtNLM"/>
    </source>
</evidence>
<evidence type="ECO:0000313" key="5">
    <source>
        <dbReference type="Proteomes" id="UP000245956"/>
    </source>
</evidence>
<keyword evidence="3" id="KW-0472">Membrane</keyword>
<dbReference type="PANTHER" id="PTHR33365">
    <property type="entry name" value="YALI0B05434P"/>
    <property type="match status" value="1"/>
</dbReference>
<comment type="caution">
    <text evidence="4">The sequence shown here is derived from an EMBL/GenBank/DDBJ whole genome shotgun (WGS) entry which is preliminary data.</text>
</comment>